<keyword evidence="1" id="KW-0812">Transmembrane</keyword>
<keyword evidence="1" id="KW-0472">Membrane</keyword>
<feature type="transmembrane region" description="Helical" evidence="1">
    <location>
        <begin position="6"/>
        <end position="27"/>
    </location>
</feature>
<dbReference type="AlphaFoldDB" id="F6BBP6"/>
<sequence>MDVSSILSIIQQHWLEILIILAIGFILRNIKWIAIAVLIFIALSYFGLLDQIKDVIFGQRGIILDFLKNYTSTLINQTINETLNQTINQTISNLTT</sequence>
<protein>
    <submittedName>
        <fullName evidence="2">Uncharacterized protein</fullName>
    </submittedName>
</protein>
<feature type="transmembrane region" description="Helical" evidence="1">
    <location>
        <begin position="32"/>
        <end position="49"/>
    </location>
</feature>
<evidence type="ECO:0000313" key="3">
    <source>
        <dbReference type="Proteomes" id="UP000009227"/>
    </source>
</evidence>
<dbReference type="RefSeq" id="WP_013798663.1">
    <property type="nucleotide sequence ID" value="NC_015562.1"/>
</dbReference>
<accession>F6BBP6</accession>
<evidence type="ECO:0000313" key="2">
    <source>
        <dbReference type="EMBL" id="AEF96055.1"/>
    </source>
</evidence>
<gene>
    <name evidence="2" type="ordered locus">Metig_0499</name>
</gene>
<dbReference type="OrthoDB" id="382707at2157"/>
<organism evidence="3">
    <name type="scientific">Methanotorris igneus (strain DSM 5666 / JCM 11834 / Kol 5)</name>
    <dbReference type="NCBI Taxonomy" id="880724"/>
    <lineage>
        <taxon>Archaea</taxon>
        <taxon>Methanobacteriati</taxon>
        <taxon>Methanobacteriota</taxon>
        <taxon>Methanomada group</taxon>
        <taxon>Methanococci</taxon>
        <taxon>Methanococcales</taxon>
        <taxon>Methanocaldococcaceae</taxon>
        <taxon>Methanotorris</taxon>
    </lineage>
</organism>
<dbReference type="HOGENOM" id="CLU_185767_0_0_2"/>
<dbReference type="Proteomes" id="UP000009227">
    <property type="component" value="Chromosome"/>
</dbReference>
<dbReference type="GeneID" id="10643336"/>
<keyword evidence="3" id="KW-1185">Reference proteome</keyword>
<proteinExistence type="predicted"/>
<reference evidence="2 3" key="1">
    <citation type="submission" date="2011-05" db="EMBL/GenBank/DDBJ databases">
        <title>Complete sequence of Methanotorris igneus Kol 5.</title>
        <authorList>
            <consortium name="US DOE Joint Genome Institute"/>
            <person name="Lucas S."/>
            <person name="Han J."/>
            <person name="Lapidus A."/>
            <person name="Cheng J.-F."/>
            <person name="Goodwin L."/>
            <person name="Pitluck S."/>
            <person name="Peters L."/>
            <person name="Mikhailova N."/>
            <person name="Chertkov O."/>
            <person name="Han C."/>
            <person name="Tapia R."/>
            <person name="Land M."/>
            <person name="Hauser L."/>
            <person name="Kyrpides N."/>
            <person name="Ivanova N."/>
            <person name="Pagani I."/>
            <person name="Sieprawska-Lupa M."/>
            <person name="Whitman W."/>
            <person name="Woyke T."/>
        </authorList>
    </citation>
    <scope>NUCLEOTIDE SEQUENCE [LARGE SCALE GENOMIC DNA]</scope>
    <source>
        <strain evidence="3">DSM 5666 / JCM 11834 / Kol 5</strain>
    </source>
</reference>
<evidence type="ECO:0000256" key="1">
    <source>
        <dbReference type="SAM" id="Phobius"/>
    </source>
</evidence>
<name>F6BBP6_METIK</name>
<dbReference type="EMBL" id="CP002737">
    <property type="protein sequence ID" value="AEF96055.1"/>
    <property type="molecule type" value="Genomic_DNA"/>
</dbReference>
<dbReference type="KEGG" id="mig:Metig_0499"/>
<keyword evidence="1" id="KW-1133">Transmembrane helix</keyword>
<dbReference type="STRING" id="880724.Metig_0499"/>